<dbReference type="InterPro" id="IPR052179">
    <property type="entry name" value="DD-CPase-like"/>
</dbReference>
<evidence type="ECO:0000313" key="2">
    <source>
        <dbReference type="EMBL" id="GAL77892.1"/>
    </source>
</evidence>
<sequence length="250" mass="29635">MFTFIMILCILHSCKDEKQPVLVDKQIVKTIVKEIPKKKIDNMITKDFVLGKFNYTKHDAFEKVNASHSSKTIYLNKNCYEAFKAMYEQAKEDGINLKIISGTRNFYEQKSIWERKWKKYESLEPNVRALKILEYSSMPTSSRHHWGGTDMDLNNLNNRYFEKGEGLKIYNWLLKHAKAYGFKQVYTEKTHGRTGYNKEKWHWSYMPLAETYLEFYNANISYADIIDFKGFEQAQELDVIKYYVNGISKD</sequence>
<dbReference type="GO" id="GO:0006508">
    <property type="term" value="P:proteolysis"/>
    <property type="evidence" value="ECO:0007669"/>
    <property type="project" value="InterPro"/>
</dbReference>
<dbReference type="AlphaFoldDB" id="A0A090X4J5"/>
<evidence type="ECO:0000259" key="1">
    <source>
        <dbReference type="Pfam" id="PF02557"/>
    </source>
</evidence>
<keyword evidence="2" id="KW-0121">Carboxypeptidase</keyword>
<dbReference type="PANTHER" id="PTHR34385:SF1">
    <property type="entry name" value="PEPTIDOGLYCAN L-ALANYL-D-GLUTAMATE ENDOPEPTIDASE CWLK"/>
    <property type="match status" value="1"/>
</dbReference>
<keyword evidence="2" id="KW-0378">Hydrolase</keyword>
<organism evidence="2 3">
    <name type="scientific">Algibacter lectus</name>
    <dbReference type="NCBI Taxonomy" id="221126"/>
    <lineage>
        <taxon>Bacteria</taxon>
        <taxon>Pseudomonadati</taxon>
        <taxon>Bacteroidota</taxon>
        <taxon>Flavobacteriia</taxon>
        <taxon>Flavobacteriales</taxon>
        <taxon>Flavobacteriaceae</taxon>
        <taxon>Algibacter</taxon>
    </lineage>
</organism>
<dbReference type="SUPFAM" id="SSF55166">
    <property type="entry name" value="Hedgehog/DD-peptidase"/>
    <property type="match status" value="1"/>
</dbReference>
<protein>
    <submittedName>
        <fullName evidence="2">D-alanyl-D-alanine carboxypeptidase</fullName>
    </submittedName>
</protein>
<evidence type="ECO:0000313" key="3">
    <source>
        <dbReference type="Proteomes" id="UP000029643"/>
    </source>
</evidence>
<dbReference type="GO" id="GO:0004180">
    <property type="term" value="F:carboxypeptidase activity"/>
    <property type="evidence" value="ECO:0007669"/>
    <property type="project" value="UniProtKB-KW"/>
</dbReference>
<feature type="domain" description="D-alanyl-D-alanine carboxypeptidase-like core" evidence="1">
    <location>
        <begin position="73"/>
        <end position="207"/>
    </location>
</feature>
<name>A0A090X4J5_9FLAO</name>
<dbReference type="InterPro" id="IPR003709">
    <property type="entry name" value="VanY-like_core_dom"/>
</dbReference>
<dbReference type="InterPro" id="IPR009045">
    <property type="entry name" value="Zn_M74/Hedgehog-like"/>
</dbReference>
<dbReference type="Proteomes" id="UP000029643">
    <property type="component" value="Unassembled WGS sequence"/>
</dbReference>
<gene>
    <name evidence="2" type="ORF">JCM19274_5605</name>
</gene>
<dbReference type="PANTHER" id="PTHR34385">
    <property type="entry name" value="D-ALANYL-D-ALANINE CARBOXYPEPTIDASE"/>
    <property type="match status" value="1"/>
</dbReference>
<dbReference type="Gene3D" id="3.30.1380.10">
    <property type="match status" value="1"/>
</dbReference>
<dbReference type="Pfam" id="PF02557">
    <property type="entry name" value="VanY"/>
    <property type="match status" value="1"/>
</dbReference>
<dbReference type="CDD" id="cd14847">
    <property type="entry name" value="DD-carboxypeptidase_like"/>
    <property type="match status" value="1"/>
</dbReference>
<proteinExistence type="predicted"/>
<reference evidence="2 3" key="1">
    <citation type="journal article" date="2014" name="Genome Announc.">
        <title>Draft Genome Sequences of Marine Flavobacterium Algibacter lectus Strains SS8 and NR4.</title>
        <authorList>
            <person name="Takatani N."/>
            <person name="Nakanishi M."/>
            <person name="Meirelles P."/>
            <person name="Mino S."/>
            <person name="Suda W."/>
            <person name="Oshima K."/>
            <person name="Hattori M."/>
            <person name="Ohkuma M."/>
            <person name="Hosokawa M."/>
            <person name="Miyashita K."/>
            <person name="Thompson F.L."/>
            <person name="Niwa A."/>
            <person name="Sawabe T."/>
            <person name="Sawabe T."/>
        </authorList>
    </citation>
    <scope>NUCLEOTIDE SEQUENCE [LARGE SCALE GENOMIC DNA]</scope>
    <source>
        <strain evidence="3">JCM19274</strain>
    </source>
</reference>
<dbReference type="EMBL" id="BBNU01000001">
    <property type="protein sequence ID" value="GAL77892.1"/>
    <property type="molecule type" value="Genomic_DNA"/>
</dbReference>
<comment type="caution">
    <text evidence="2">The sequence shown here is derived from an EMBL/GenBank/DDBJ whole genome shotgun (WGS) entry which is preliminary data.</text>
</comment>
<accession>A0A090X4J5</accession>
<keyword evidence="2" id="KW-0645">Protease</keyword>
<dbReference type="STRING" id="221126.SAMN04489722_10291"/>